<gene>
    <name evidence="1" type="ORF">GO493_14430</name>
</gene>
<evidence type="ECO:0000313" key="2">
    <source>
        <dbReference type="Proteomes" id="UP000461730"/>
    </source>
</evidence>
<dbReference type="RefSeq" id="WP_157306908.1">
    <property type="nucleotide sequence ID" value="NZ_WRXN01000005.1"/>
</dbReference>
<organism evidence="1 2">
    <name type="scientific">Chitinophaga tropicalis</name>
    <dbReference type="NCBI Taxonomy" id="2683588"/>
    <lineage>
        <taxon>Bacteria</taxon>
        <taxon>Pseudomonadati</taxon>
        <taxon>Bacteroidota</taxon>
        <taxon>Chitinophagia</taxon>
        <taxon>Chitinophagales</taxon>
        <taxon>Chitinophagaceae</taxon>
        <taxon>Chitinophaga</taxon>
    </lineage>
</organism>
<comment type="caution">
    <text evidence="1">The sequence shown here is derived from an EMBL/GenBank/DDBJ whole genome shotgun (WGS) entry which is preliminary data.</text>
</comment>
<sequence>MKVRKEQIRLKQKGDKLILLIDSQQQAIVRKNAVNASDWEKLLNTLTI</sequence>
<name>A0A7K1U515_9BACT</name>
<dbReference type="EMBL" id="WRXN01000005">
    <property type="protein sequence ID" value="MVT09462.1"/>
    <property type="molecule type" value="Genomic_DNA"/>
</dbReference>
<protein>
    <submittedName>
        <fullName evidence="1">Uncharacterized protein</fullName>
    </submittedName>
</protein>
<reference evidence="1 2" key="1">
    <citation type="submission" date="2019-12" db="EMBL/GenBank/DDBJ databases">
        <title>Chitinophaga sp. strain ysch24 (GDMCC 1.1355), whole genome shotgun sequence.</title>
        <authorList>
            <person name="Zhang X."/>
        </authorList>
    </citation>
    <scope>NUCLEOTIDE SEQUENCE [LARGE SCALE GENOMIC DNA]</scope>
    <source>
        <strain evidence="2">ysch24</strain>
    </source>
</reference>
<keyword evidence="2" id="KW-1185">Reference proteome</keyword>
<accession>A0A7K1U515</accession>
<evidence type="ECO:0000313" key="1">
    <source>
        <dbReference type="EMBL" id="MVT09462.1"/>
    </source>
</evidence>
<dbReference type="Proteomes" id="UP000461730">
    <property type="component" value="Unassembled WGS sequence"/>
</dbReference>
<dbReference type="AlphaFoldDB" id="A0A7K1U515"/>
<proteinExistence type="predicted"/>